<evidence type="ECO:0000313" key="2">
    <source>
        <dbReference type="EMBL" id="KAL3081964.1"/>
    </source>
</evidence>
<keyword evidence="1" id="KW-1133">Transmembrane helix</keyword>
<evidence type="ECO:0000256" key="1">
    <source>
        <dbReference type="SAM" id="Phobius"/>
    </source>
</evidence>
<dbReference type="Proteomes" id="UP001620626">
    <property type="component" value="Unassembled WGS sequence"/>
</dbReference>
<comment type="caution">
    <text evidence="2">The sequence shown here is derived from an EMBL/GenBank/DDBJ whole genome shotgun (WGS) entry which is preliminary data.</text>
</comment>
<reference evidence="2 3" key="1">
    <citation type="submission" date="2024-10" db="EMBL/GenBank/DDBJ databases">
        <authorList>
            <person name="Kim D."/>
        </authorList>
    </citation>
    <scope>NUCLEOTIDE SEQUENCE [LARGE SCALE GENOMIC DNA]</scope>
    <source>
        <strain evidence="2">BH-2024</strain>
    </source>
</reference>
<keyword evidence="3" id="KW-1185">Reference proteome</keyword>
<protein>
    <submittedName>
        <fullName evidence="2">Uncharacterized protein</fullName>
    </submittedName>
</protein>
<keyword evidence="1" id="KW-0812">Transmembrane</keyword>
<name>A0ABD2IPI9_9BILA</name>
<sequence>MNQESQKKIRHKNERAPFFNQQKYHLFRLLVVLLCFCSGEQGWLSLFKDVKDLVDTLAGPLIDMSERKTRSACHKGTNCKCGFGACVQVDGALADFCCVDGFSHQCCYTTTTTTPTTPLPAELGFQQRCQYEESKCPCGWGACIKRQAWIGGGCCGKGFEFRCCESESIVSWERARTTDLVEYMKAKEECADVSAMCMCGFSRADDMIMGMCCDDGSCLCCQKEPELFKLPEVLREHYDTEACISNLPCKRDTPSHGCLETLSCTNYCVWSEGYKESECCRENYTLSCWTWKLILSSEQCNEYYQIAMSTKLMNDFNEVEEFCASHSYKVSSKFLKTIEANAKGEVIESSAFHLIYHAISIFGCILFWAYAVMW</sequence>
<evidence type="ECO:0000313" key="3">
    <source>
        <dbReference type="Proteomes" id="UP001620626"/>
    </source>
</evidence>
<dbReference type="AlphaFoldDB" id="A0ABD2IPI9"/>
<accession>A0ABD2IPI9</accession>
<feature type="transmembrane region" description="Helical" evidence="1">
    <location>
        <begin position="354"/>
        <end position="373"/>
    </location>
</feature>
<keyword evidence="1" id="KW-0472">Membrane</keyword>
<proteinExistence type="predicted"/>
<organism evidence="2 3">
    <name type="scientific">Heterodera trifolii</name>
    <dbReference type="NCBI Taxonomy" id="157864"/>
    <lineage>
        <taxon>Eukaryota</taxon>
        <taxon>Metazoa</taxon>
        <taxon>Ecdysozoa</taxon>
        <taxon>Nematoda</taxon>
        <taxon>Chromadorea</taxon>
        <taxon>Rhabditida</taxon>
        <taxon>Tylenchina</taxon>
        <taxon>Tylenchomorpha</taxon>
        <taxon>Tylenchoidea</taxon>
        <taxon>Heteroderidae</taxon>
        <taxon>Heteroderinae</taxon>
        <taxon>Heterodera</taxon>
    </lineage>
</organism>
<dbReference type="EMBL" id="JBICBT010001125">
    <property type="protein sequence ID" value="KAL3081964.1"/>
    <property type="molecule type" value="Genomic_DNA"/>
</dbReference>
<gene>
    <name evidence="2" type="ORF">niasHT_032646</name>
</gene>